<evidence type="ECO:0000313" key="3">
    <source>
        <dbReference type="Proteomes" id="UP001345219"/>
    </source>
</evidence>
<dbReference type="InterPro" id="IPR008930">
    <property type="entry name" value="Terpenoid_cyclase/PrenylTrfase"/>
</dbReference>
<dbReference type="InterPro" id="IPR050148">
    <property type="entry name" value="Terpene_synthase-like"/>
</dbReference>
<dbReference type="PANTHER" id="PTHR31225">
    <property type="entry name" value="OS04G0344100 PROTEIN-RELATED"/>
    <property type="match status" value="1"/>
</dbReference>
<reference evidence="2 3" key="1">
    <citation type="journal article" date="2023" name="Hortic Res">
        <title>Pangenome of water caltrop reveals structural variations and asymmetric subgenome divergence after allopolyploidization.</title>
        <authorList>
            <person name="Zhang X."/>
            <person name="Chen Y."/>
            <person name="Wang L."/>
            <person name="Yuan Y."/>
            <person name="Fang M."/>
            <person name="Shi L."/>
            <person name="Lu R."/>
            <person name="Comes H.P."/>
            <person name="Ma Y."/>
            <person name="Chen Y."/>
            <person name="Huang G."/>
            <person name="Zhou Y."/>
            <person name="Zheng Z."/>
            <person name="Qiu Y."/>
        </authorList>
    </citation>
    <scope>NUCLEOTIDE SEQUENCE [LARGE SCALE GENOMIC DNA]</scope>
    <source>
        <tissue evidence="2">Roots</tissue>
    </source>
</reference>
<evidence type="ECO:0000313" key="2">
    <source>
        <dbReference type="EMBL" id="KAK4760025.1"/>
    </source>
</evidence>
<dbReference type="InterPro" id="IPR036965">
    <property type="entry name" value="Terpene_synth_N_sf"/>
</dbReference>
<organism evidence="2 3">
    <name type="scientific">Trapa incisa</name>
    <dbReference type="NCBI Taxonomy" id="236973"/>
    <lineage>
        <taxon>Eukaryota</taxon>
        <taxon>Viridiplantae</taxon>
        <taxon>Streptophyta</taxon>
        <taxon>Embryophyta</taxon>
        <taxon>Tracheophyta</taxon>
        <taxon>Spermatophyta</taxon>
        <taxon>Magnoliopsida</taxon>
        <taxon>eudicotyledons</taxon>
        <taxon>Gunneridae</taxon>
        <taxon>Pentapetalae</taxon>
        <taxon>rosids</taxon>
        <taxon>malvids</taxon>
        <taxon>Myrtales</taxon>
        <taxon>Lythraceae</taxon>
        <taxon>Trapa</taxon>
    </lineage>
</organism>
<dbReference type="PANTHER" id="PTHR31225:SF241">
    <property type="entry name" value="TERPENE SYNTHASE FAMILY, METAL-BINDING DOMAIN PROTEIN"/>
    <property type="match status" value="1"/>
</dbReference>
<comment type="caution">
    <text evidence="2">The sequence shown here is derived from an EMBL/GenBank/DDBJ whole genome shotgun (WGS) entry which is preliminary data.</text>
</comment>
<dbReference type="Gene3D" id="1.50.10.130">
    <property type="entry name" value="Terpene synthase, N-terminal domain"/>
    <property type="match status" value="1"/>
</dbReference>
<sequence length="119" mass="14140">MRIANSQIFLRTILDNERHQIQELKGEVKTMITATEREPLEKLHLIDQIQRLGLAYHFQKEIDKYLEEVKKLYFEHEGSEISIDHLDLYTTALLFRLLRQQGYRISPGKCTLVCYYLAN</sequence>
<dbReference type="EMBL" id="JAXIOK010000011">
    <property type="protein sequence ID" value="KAK4760025.1"/>
    <property type="molecule type" value="Genomic_DNA"/>
</dbReference>
<dbReference type="SUPFAM" id="SSF48239">
    <property type="entry name" value="Terpenoid cyclases/Protein prenyltransferases"/>
    <property type="match status" value="1"/>
</dbReference>
<dbReference type="GO" id="GO:0016114">
    <property type="term" value="P:terpenoid biosynthetic process"/>
    <property type="evidence" value="ECO:0007669"/>
    <property type="project" value="InterPro"/>
</dbReference>
<proteinExistence type="predicted"/>
<dbReference type="GO" id="GO:0010333">
    <property type="term" value="F:terpene synthase activity"/>
    <property type="evidence" value="ECO:0007669"/>
    <property type="project" value="InterPro"/>
</dbReference>
<dbReference type="Pfam" id="PF01397">
    <property type="entry name" value="Terpene_synth"/>
    <property type="match status" value="1"/>
</dbReference>
<gene>
    <name evidence="2" type="ORF">SAY87_023156</name>
</gene>
<accession>A0AAN7QAF7</accession>
<feature type="domain" description="Terpene synthase N-terminal" evidence="1">
    <location>
        <begin position="15"/>
        <end position="107"/>
    </location>
</feature>
<dbReference type="Proteomes" id="UP001345219">
    <property type="component" value="Chromosome 17"/>
</dbReference>
<protein>
    <recommendedName>
        <fullName evidence="1">Terpene synthase N-terminal domain-containing protein</fullName>
    </recommendedName>
</protein>
<evidence type="ECO:0000259" key="1">
    <source>
        <dbReference type="Pfam" id="PF01397"/>
    </source>
</evidence>
<dbReference type="InterPro" id="IPR001906">
    <property type="entry name" value="Terpene_synth_N"/>
</dbReference>
<name>A0AAN7QAF7_9MYRT</name>
<dbReference type="AlphaFoldDB" id="A0AAN7QAF7"/>
<keyword evidence="3" id="KW-1185">Reference proteome</keyword>